<reference evidence="5" key="5">
    <citation type="submission" date="2018-04" db="UniProtKB">
        <authorList>
            <consortium name="EnsemblFungi"/>
        </authorList>
    </citation>
    <scope>IDENTIFICATION</scope>
    <source>
        <strain evidence="5">R3-111a-1</strain>
    </source>
</reference>
<dbReference type="InterPro" id="IPR057559">
    <property type="entry name" value="SAM_6"/>
</dbReference>
<protein>
    <submittedName>
        <fullName evidence="4 5">Uncharacterized protein</fullName>
    </submittedName>
</protein>
<reference evidence="5" key="4">
    <citation type="journal article" date="2015" name="G3 (Bethesda)">
        <title>Genome sequences of three phytopathogenic species of the Magnaporthaceae family of fungi.</title>
        <authorList>
            <person name="Okagaki L.H."/>
            <person name="Nunes C.C."/>
            <person name="Sailsbery J."/>
            <person name="Clay B."/>
            <person name="Brown D."/>
            <person name="John T."/>
            <person name="Oh Y."/>
            <person name="Young N."/>
            <person name="Fitzgerald M."/>
            <person name="Haas B.J."/>
            <person name="Zeng Q."/>
            <person name="Young S."/>
            <person name="Adiconis X."/>
            <person name="Fan L."/>
            <person name="Levin J.Z."/>
            <person name="Mitchell T.K."/>
            <person name="Okubara P.A."/>
            <person name="Farman M.L."/>
            <person name="Kohn L.M."/>
            <person name="Birren B."/>
            <person name="Ma L.-J."/>
            <person name="Dean R.A."/>
        </authorList>
    </citation>
    <scope>NUCLEOTIDE SEQUENCE</scope>
    <source>
        <strain evidence="5">R3-111a-1</strain>
    </source>
</reference>
<feature type="compositionally biased region" description="Basic residues" evidence="1">
    <location>
        <begin position="539"/>
        <end position="558"/>
    </location>
</feature>
<keyword evidence="6" id="KW-1185">Reference proteome</keyword>
<evidence type="ECO:0000256" key="1">
    <source>
        <dbReference type="SAM" id="MobiDB-lite"/>
    </source>
</evidence>
<dbReference type="Pfam" id="PF23395">
    <property type="entry name" value="SAM_6"/>
    <property type="match status" value="1"/>
</dbReference>
<evidence type="ECO:0000259" key="2">
    <source>
        <dbReference type="Pfam" id="PF23394"/>
    </source>
</evidence>
<sequence>MDANPDLLGPEAALAYGYLVEDCEGTHRKLLTDHRFNPLHPSFLDRIPAGPFDEGSFGDECLAHSVKFPACALQETFDIDAEILRAIAEACRGYEEDEDELTPLVKELCRIRAPEAPPLWELPLVSAPSETEYRALVRRVQTVGPVSIEVDDIPLDALDVDRGQGIAFPPSVYAQMDQLDRSLTQGMQVTRESLIYLAQQLEKDNSADQGFEDMLKDLVMPREKKPRDFHLTPPATPLFAEAEPFIPNSDAAQIPSPSEPRSLLSEELGMAEATIFNQYRDEISHPESAASGCSKGNPFTDGPSSDGPLVMESCERRIADYKLEVPLFSSRHPEPLAIEMDFPSLQLGPLSKTVDEKCDHVDKQLHEKLQEAAEKASRRVEQEQLDPLDGLVRIKVPVVDFTRPVADWGHLAGDPKAMFKHIIRSHPGGFNLPKWPVDKRAERELRWVLTTSGAAVSTAETLTAAEELNLDELLGDMDDTPESALFVQKPRGLVVLRCSQDSDDDVEPWFGTPPSAQITASVPDPAVADADDLMELVRKRKQSSKKKLKAQRSPKRARGGADARPRGALLMDGRHPQSAQLLTSFLKIRGMESPEPKPTDQAVAHPVIVDGSGPASDTPGAGDGIQPAISPEPLVANQTEEARASKMAEAPPGPLVEVPDFSLKLIISINLPRGLVRGLQDLLPGVEFVERNYNANNSSVWGTGASPLGGEADITVSPATGIITATTVQVRQQTPGRSGDDNMLQRRVRCASSRYERLIVLVSDGSLDTTAACPMSEADGLAFVKLQAFAAQLDAVATVSVYWVAGGEAAVVRWAASFACASAASVRLLQPLLVQDETLWELFLRRAGMNVFAAQVICGLLQDPSARDGGRVATGTPGLPGDYGLPAFLRMSAQERVNRFSGVLGGRRLLDRASELIDQPWNSEGQVRTRHLS</sequence>
<dbReference type="Pfam" id="PF23394">
    <property type="entry name" value="DUF7102"/>
    <property type="match status" value="1"/>
</dbReference>
<dbReference type="VEuPathDB" id="FungiDB:GGTG_03740"/>
<name>J3NR35_GAET3</name>
<dbReference type="GeneID" id="20344198"/>
<reference evidence="4" key="3">
    <citation type="submission" date="2010-09" db="EMBL/GenBank/DDBJ databases">
        <title>Annotation of Gaeumannomyces graminis var. tritici R3-111a-1.</title>
        <authorList>
            <consortium name="The Broad Institute Genome Sequencing Platform"/>
            <person name="Ma L.-J."/>
            <person name="Dead R."/>
            <person name="Young S.K."/>
            <person name="Zeng Q."/>
            <person name="Gargeya S."/>
            <person name="Fitzgerald M."/>
            <person name="Haas B."/>
            <person name="Abouelleil A."/>
            <person name="Alvarado L."/>
            <person name="Arachchi H.M."/>
            <person name="Berlin A."/>
            <person name="Brown A."/>
            <person name="Chapman S.B."/>
            <person name="Chen Z."/>
            <person name="Dunbar C."/>
            <person name="Freedman E."/>
            <person name="Gearin G."/>
            <person name="Gellesch M."/>
            <person name="Goldberg J."/>
            <person name="Griggs A."/>
            <person name="Gujja S."/>
            <person name="Heiman D."/>
            <person name="Howarth C."/>
            <person name="Larson L."/>
            <person name="Lui A."/>
            <person name="MacDonald P.J.P."/>
            <person name="Mehta T."/>
            <person name="Montmayeur A."/>
            <person name="Murphy C."/>
            <person name="Neiman D."/>
            <person name="Pearson M."/>
            <person name="Priest M."/>
            <person name="Roberts A."/>
            <person name="Saif S."/>
            <person name="Shea T."/>
            <person name="Shenoy N."/>
            <person name="Sisk P."/>
            <person name="Stolte C."/>
            <person name="Sykes S."/>
            <person name="Yandava C."/>
            <person name="Wortman J."/>
            <person name="Nusbaum C."/>
            <person name="Birren B."/>
        </authorList>
    </citation>
    <scope>NUCLEOTIDE SEQUENCE</scope>
    <source>
        <strain evidence="4">R3-111a-1</strain>
    </source>
</reference>
<dbReference type="EMBL" id="GL385396">
    <property type="protein sequence ID" value="EJT78641.1"/>
    <property type="molecule type" value="Genomic_DNA"/>
</dbReference>
<feature type="region of interest" description="Disordered" evidence="1">
    <location>
        <begin position="286"/>
        <end position="308"/>
    </location>
</feature>
<proteinExistence type="predicted"/>
<reference evidence="6" key="1">
    <citation type="submission" date="2010-07" db="EMBL/GenBank/DDBJ databases">
        <title>The genome sequence of Gaeumannomyces graminis var. tritici strain R3-111a-1.</title>
        <authorList>
            <consortium name="The Broad Institute Genome Sequencing Platform"/>
            <person name="Ma L.-J."/>
            <person name="Dead R."/>
            <person name="Young S."/>
            <person name="Zeng Q."/>
            <person name="Koehrsen M."/>
            <person name="Alvarado L."/>
            <person name="Berlin A."/>
            <person name="Chapman S.B."/>
            <person name="Chen Z."/>
            <person name="Freedman E."/>
            <person name="Gellesch M."/>
            <person name="Goldberg J."/>
            <person name="Griggs A."/>
            <person name="Gujja S."/>
            <person name="Heilman E.R."/>
            <person name="Heiman D."/>
            <person name="Hepburn T."/>
            <person name="Howarth C."/>
            <person name="Jen D."/>
            <person name="Larson L."/>
            <person name="Mehta T."/>
            <person name="Neiman D."/>
            <person name="Pearson M."/>
            <person name="Roberts A."/>
            <person name="Saif S."/>
            <person name="Shea T."/>
            <person name="Shenoy N."/>
            <person name="Sisk P."/>
            <person name="Stolte C."/>
            <person name="Sykes S."/>
            <person name="Walk T."/>
            <person name="White J."/>
            <person name="Yandava C."/>
            <person name="Haas B."/>
            <person name="Nusbaum C."/>
            <person name="Birren B."/>
        </authorList>
    </citation>
    <scope>NUCLEOTIDE SEQUENCE [LARGE SCALE GENOMIC DNA]</scope>
    <source>
        <strain evidence="6">R3-111a-1</strain>
    </source>
</reference>
<dbReference type="OrthoDB" id="3647246at2759"/>
<dbReference type="RefSeq" id="XP_009219786.1">
    <property type="nucleotide sequence ID" value="XM_009221522.1"/>
</dbReference>
<evidence type="ECO:0000313" key="4">
    <source>
        <dbReference type="EMBL" id="EJT78641.1"/>
    </source>
</evidence>
<feature type="region of interest" description="Disordered" evidence="1">
    <location>
        <begin position="539"/>
        <end position="569"/>
    </location>
</feature>
<organism evidence="4">
    <name type="scientific">Gaeumannomyces tritici (strain R3-111a-1)</name>
    <name type="common">Wheat and barley take-all root rot fungus</name>
    <name type="synonym">Gaeumannomyces graminis var. tritici</name>
    <dbReference type="NCBI Taxonomy" id="644352"/>
    <lineage>
        <taxon>Eukaryota</taxon>
        <taxon>Fungi</taxon>
        <taxon>Dikarya</taxon>
        <taxon>Ascomycota</taxon>
        <taxon>Pezizomycotina</taxon>
        <taxon>Sordariomycetes</taxon>
        <taxon>Sordariomycetidae</taxon>
        <taxon>Magnaporthales</taxon>
        <taxon>Magnaporthaceae</taxon>
        <taxon>Gaeumannomyces</taxon>
    </lineage>
</organism>
<accession>J3NR35</accession>
<dbReference type="HOGENOM" id="CLU_005396_1_0_1"/>
<gene>
    <name evidence="5" type="primary">20344198</name>
    <name evidence="4" type="ORF">GGTG_03740</name>
</gene>
<feature type="domain" description="DUF7102" evidence="2">
    <location>
        <begin position="664"/>
        <end position="824"/>
    </location>
</feature>
<dbReference type="eggNOG" id="ENOG502RXCE">
    <property type="taxonomic scope" value="Eukaryota"/>
</dbReference>
<feature type="domain" description="SAM-like" evidence="3">
    <location>
        <begin position="835"/>
        <end position="917"/>
    </location>
</feature>
<dbReference type="AlphaFoldDB" id="J3NR35"/>
<evidence type="ECO:0000259" key="3">
    <source>
        <dbReference type="Pfam" id="PF23395"/>
    </source>
</evidence>
<dbReference type="InterPro" id="IPR055528">
    <property type="entry name" value="DUF7102"/>
</dbReference>
<dbReference type="Proteomes" id="UP000006039">
    <property type="component" value="Unassembled WGS sequence"/>
</dbReference>
<evidence type="ECO:0000313" key="5">
    <source>
        <dbReference type="EnsemblFungi" id="EJT78641"/>
    </source>
</evidence>
<dbReference type="EnsemblFungi" id="EJT78641">
    <property type="protein sequence ID" value="EJT78641"/>
    <property type="gene ID" value="GGTG_03740"/>
</dbReference>
<evidence type="ECO:0000313" key="6">
    <source>
        <dbReference type="Proteomes" id="UP000006039"/>
    </source>
</evidence>
<reference evidence="4" key="2">
    <citation type="submission" date="2010-07" db="EMBL/GenBank/DDBJ databases">
        <authorList>
            <consortium name="The Broad Institute Genome Sequencing Platform"/>
            <consortium name="Broad Institute Genome Sequencing Center for Infectious Disease"/>
            <person name="Ma L.-J."/>
            <person name="Dead R."/>
            <person name="Young S."/>
            <person name="Zeng Q."/>
            <person name="Koehrsen M."/>
            <person name="Alvarado L."/>
            <person name="Berlin A."/>
            <person name="Chapman S.B."/>
            <person name="Chen Z."/>
            <person name="Freedman E."/>
            <person name="Gellesch M."/>
            <person name="Goldberg J."/>
            <person name="Griggs A."/>
            <person name="Gujja S."/>
            <person name="Heilman E.R."/>
            <person name="Heiman D."/>
            <person name="Hepburn T."/>
            <person name="Howarth C."/>
            <person name="Jen D."/>
            <person name="Larson L."/>
            <person name="Mehta T."/>
            <person name="Neiman D."/>
            <person name="Pearson M."/>
            <person name="Roberts A."/>
            <person name="Saif S."/>
            <person name="Shea T."/>
            <person name="Shenoy N."/>
            <person name="Sisk P."/>
            <person name="Stolte C."/>
            <person name="Sykes S."/>
            <person name="Walk T."/>
            <person name="White J."/>
            <person name="Yandava C."/>
            <person name="Haas B."/>
            <person name="Nusbaum C."/>
            <person name="Birren B."/>
        </authorList>
    </citation>
    <scope>NUCLEOTIDE SEQUENCE</scope>
    <source>
        <strain evidence="4">R3-111a-1</strain>
    </source>
</reference>